<accession>A0ABD3RC78</accession>
<keyword evidence="4" id="KW-0863">Zinc-finger</keyword>
<evidence type="ECO:0000256" key="4">
    <source>
        <dbReference type="ARBA" id="ARBA00022771"/>
    </source>
</evidence>
<evidence type="ECO:0000313" key="12">
    <source>
        <dbReference type="Proteomes" id="UP001530377"/>
    </source>
</evidence>
<evidence type="ECO:0000256" key="10">
    <source>
        <dbReference type="SAM" id="MobiDB-lite"/>
    </source>
</evidence>
<evidence type="ECO:0000256" key="1">
    <source>
        <dbReference type="ARBA" id="ARBA00004604"/>
    </source>
</evidence>
<evidence type="ECO:0000313" key="11">
    <source>
        <dbReference type="EMBL" id="KAL3809371.1"/>
    </source>
</evidence>
<dbReference type="PANTHER" id="PTHR31576:SF2">
    <property type="entry name" value="TATA BOX-BINDING PROTEIN-ASSOCIATED FACTOR RNA POLYMERASE I SUBUNIT B"/>
    <property type="match status" value="1"/>
</dbReference>
<evidence type="ECO:0000256" key="3">
    <source>
        <dbReference type="ARBA" id="ARBA00022723"/>
    </source>
</evidence>
<evidence type="ECO:0000256" key="7">
    <source>
        <dbReference type="ARBA" id="ARBA00023125"/>
    </source>
</evidence>
<evidence type="ECO:0000256" key="6">
    <source>
        <dbReference type="ARBA" id="ARBA00023015"/>
    </source>
</evidence>
<keyword evidence="7" id="KW-0238">DNA-binding</keyword>
<keyword evidence="6" id="KW-0805">Transcription regulation</keyword>
<keyword evidence="9" id="KW-0539">Nucleus</keyword>
<keyword evidence="5" id="KW-0862">Zinc</keyword>
<dbReference type="InterPro" id="IPR033599">
    <property type="entry name" value="TAF1B/Rrn7"/>
</dbReference>
<feature type="compositionally biased region" description="Polar residues" evidence="10">
    <location>
        <begin position="453"/>
        <end position="464"/>
    </location>
</feature>
<evidence type="ECO:0008006" key="13">
    <source>
        <dbReference type="Google" id="ProtNLM"/>
    </source>
</evidence>
<evidence type="ECO:0000256" key="5">
    <source>
        <dbReference type="ARBA" id="ARBA00022833"/>
    </source>
</evidence>
<dbReference type="GO" id="GO:0008270">
    <property type="term" value="F:zinc ion binding"/>
    <property type="evidence" value="ECO:0007669"/>
    <property type="project" value="UniProtKB-KW"/>
</dbReference>
<sequence length="783" mass="87773">MSFYLDDYHCDGGQASTETCPNCSGTDFYNDPITGALICSSCYTQSQTATQEELDYDEGIGLAATGKGAKRTSNLRRQGRGVKRPLTHYDGSKRLPDAESCCLAFQWLLWDASKRVSKLAGIHDNNPINGSDGYYHDEGGREPSILERTVERIWFAYLNAWMKATGEFSEKYPEMRVSFRDFFLDDGQKRCLMTHLSVTVGKKVEEEILEGMLNKQGEESSLDDDEDDESISSRGSISSSFYRGDGKSDIDDTSNKSEHKRRKRKSQTFLTIAQLCKSGLSANPKRYPNGIYQCPPHHAALKVQPSMTLLLSILQLALNHLKSGVAPHHLTMWVSNGLLPHALNGYELMPSRLKERVEMVKPFFTRSFVPPAGVVANLTFMLATACSWYGDGMRERSNELLHKTSLYNVPLMAARMIRNFGFGQTILDNTMALMGVDYNASHGTADAPENDGCGNSRSSSADLRTTNDESPKVLPPPLMCALPEKLYTPLHVCAVIVIACKLCPGWESWKITNLHARAHARHCDAMDHSPPACVPWNESQFQLLGNGPTINHYLDFLEVTAFRGLEPSAKVTQFFRSLDRAMEHHPSLNEDAHFAKPIAVTNKAQVTPNLILAGATNPNEPSLKSKPSDFSSSHLDQYLAANNIGRYTSYQHRTGNGLKVPAHKPFHPHYCRLLEYICYIIEETNTEKLQDMVEEFENKLLVSHHCNMSIAETRPPNPDCTNERVNICVKKGKYCKMCYRNQPGHLSPKMKIQLCKQSRKGCATCNETICEDCWNKGYDRHIL</sequence>
<organism evidence="11 12">
    <name type="scientific">Cyclostephanos tholiformis</name>
    <dbReference type="NCBI Taxonomy" id="382380"/>
    <lineage>
        <taxon>Eukaryota</taxon>
        <taxon>Sar</taxon>
        <taxon>Stramenopiles</taxon>
        <taxon>Ochrophyta</taxon>
        <taxon>Bacillariophyta</taxon>
        <taxon>Coscinodiscophyceae</taxon>
        <taxon>Thalassiosirophycidae</taxon>
        <taxon>Stephanodiscales</taxon>
        <taxon>Stephanodiscaceae</taxon>
        <taxon>Cyclostephanos</taxon>
    </lineage>
</organism>
<feature type="compositionally biased region" description="Acidic residues" evidence="10">
    <location>
        <begin position="220"/>
        <end position="230"/>
    </location>
</feature>
<evidence type="ECO:0000256" key="9">
    <source>
        <dbReference type="ARBA" id="ARBA00023242"/>
    </source>
</evidence>
<dbReference type="GO" id="GO:0005730">
    <property type="term" value="C:nucleolus"/>
    <property type="evidence" value="ECO:0007669"/>
    <property type="project" value="UniProtKB-SubCell"/>
</dbReference>
<keyword evidence="12" id="KW-1185">Reference proteome</keyword>
<comment type="subcellular location">
    <subcellularLocation>
        <location evidence="1">Nucleus</location>
        <location evidence="1">Nucleolus</location>
    </subcellularLocation>
</comment>
<keyword evidence="3" id="KW-0479">Metal-binding</keyword>
<dbReference type="EMBL" id="JALLPB020000414">
    <property type="protein sequence ID" value="KAL3809371.1"/>
    <property type="molecule type" value="Genomic_DNA"/>
</dbReference>
<gene>
    <name evidence="11" type="ORF">ACHAXA_004374</name>
</gene>
<reference evidence="11 12" key="1">
    <citation type="submission" date="2024-10" db="EMBL/GenBank/DDBJ databases">
        <title>Updated reference genomes for cyclostephanoid diatoms.</title>
        <authorList>
            <person name="Roberts W.R."/>
            <person name="Alverson A.J."/>
        </authorList>
    </citation>
    <scope>NUCLEOTIDE SEQUENCE [LARGE SCALE GENOMIC DNA]</scope>
    <source>
        <strain evidence="11 12">AJA228-03</strain>
    </source>
</reference>
<protein>
    <recommendedName>
        <fullName evidence="13">GATA-type domain-containing protein</fullName>
    </recommendedName>
</protein>
<evidence type="ECO:0000256" key="2">
    <source>
        <dbReference type="ARBA" id="ARBA00006899"/>
    </source>
</evidence>
<comment type="similarity">
    <text evidence="2">Belongs to the RRN7/TAF1B family.</text>
</comment>
<comment type="caution">
    <text evidence="11">The sequence shown here is derived from an EMBL/GenBank/DDBJ whole genome shotgun (WGS) entry which is preliminary data.</text>
</comment>
<dbReference type="PANTHER" id="PTHR31576">
    <property type="entry name" value="TATA BOX-BINDING PROTEIN-ASSOCIATED FACTOR RNA POLYMERASE I SUBUNIT B"/>
    <property type="match status" value="1"/>
</dbReference>
<feature type="region of interest" description="Disordered" evidence="10">
    <location>
        <begin position="213"/>
        <end position="266"/>
    </location>
</feature>
<dbReference type="Proteomes" id="UP001530377">
    <property type="component" value="Unassembled WGS sequence"/>
</dbReference>
<proteinExistence type="inferred from homology"/>
<evidence type="ECO:0000256" key="8">
    <source>
        <dbReference type="ARBA" id="ARBA00023163"/>
    </source>
</evidence>
<keyword evidence="8" id="KW-0804">Transcription</keyword>
<dbReference type="AlphaFoldDB" id="A0ABD3RC78"/>
<feature type="compositionally biased region" description="Basic and acidic residues" evidence="10">
    <location>
        <begin position="244"/>
        <end position="257"/>
    </location>
</feature>
<dbReference type="GO" id="GO:0003677">
    <property type="term" value="F:DNA binding"/>
    <property type="evidence" value="ECO:0007669"/>
    <property type="project" value="UniProtKB-KW"/>
</dbReference>
<name>A0ABD3RC78_9STRA</name>
<feature type="region of interest" description="Disordered" evidence="10">
    <location>
        <begin position="445"/>
        <end position="470"/>
    </location>
</feature>